<dbReference type="InterPro" id="IPR036937">
    <property type="entry name" value="Adhesion_dom_fimbrial_sf"/>
</dbReference>
<dbReference type="EMBL" id="VTUZ01000007">
    <property type="protein sequence ID" value="KAA1012041.1"/>
    <property type="molecule type" value="Genomic_DNA"/>
</dbReference>
<keyword evidence="4" id="KW-0281">Fimbrium</keyword>
<dbReference type="RefSeq" id="WP_149670312.1">
    <property type="nucleotide sequence ID" value="NZ_VTUZ01000007.1"/>
</dbReference>
<evidence type="ECO:0000256" key="5">
    <source>
        <dbReference type="SAM" id="SignalP"/>
    </source>
</evidence>
<proteinExistence type="inferred from homology"/>
<dbReference type="GO" id="GO:0009289">
    <property type="term" value="C:pilus"/>
    <property type="evidence" value="ECO:0007669"/>
    <property type="project" value="UniProtKB-SubCell"/>
</dbReference>
<comment type="similarity">
    <text evidence="2">Belongs to the fimbrial protein family.</text>
</comment>
<dbReference type="Proteomes" id="UP000325273">
    <property type="component" value="Unassembled WGS sequence"/>
</dbReference>
<comment type="subcellular location">
    <subcellularLocation>
        <location evidence="1">Fimbrium</location>
    </subcellularLocation>
</comment>
<gene>
    <name evidence="7" type="ORF">FVF58_13070</name>
</gene>
<evidence type="ECO:0000313" key="8">
    <source>
        <dbReference type="Proteomes" id="UP000325273"/>
    </source>
</evidence>
<comment type="caution">
    <text evidence="7">The sequence shown here is derived from an EMBL/GenBank/DDBJ whole genome shotgun (WGS) entry which is preliminary data.</text>
</comment>
<evidence type="ECO:0000256" key="4">
    <source>
        <dbReference type="ARBA" id="ARBA00023263"/>
    </source>
</evidence>
<dbReference type="InterPro" id="IPR008966">
    <property type="entry name" value="Adhesion_dom_sf"/>
</dbReference>
<dbReference type="PANTHER" id="PTHR33420">
    <property type="entry name" value="FIMBRIAL SUBUNIT ELFA-RELATED"/>
    <property type="match status" value="1"/>
</dbReference>
<dbReference type="Gene3D" id="2.60.40.1090">
    <property type="entry name" value="Fimbrial-type adhesion domain"/>
    <property type="match status" value="1"/>
</dbReference>
<evidence type="ECO:0000259" key="6">
    <source>
        <dbReference type="Pfam" id="PF00419"/>
    </source>
</evidence>
<feature type="domain" description="Fimbrial-type adhesion" evidence="6">
    <location>
        <begin position="190"/>
        <end position="338"/>
    </location>
</feature>
<feature type="signal peptide" evidence="5">
    <location>
        <begin position="1"/>
        <end position="22"/>
    </location>
</feature>
<evidence type="ECO:0000313" key="7">
    <source>
        <dbReference type="EMBL" id="KAA1012041.1"/>
    </source>
</evidence>
<dbReference type="InterPro" id="IPR050263">
    <property type="entry name" value="Bact_Fimbrial_Adh_Pro"/>
</dbReference>
<protein>
    <submittedName>
        <fullName evidence="7">Fimbrial protein</fullName>
    </submittedName>
</protein>
<dbReference type="AlphaFoldDB" id="A0A5B0HA50"/>
<evidence type="ECO:0000256" key="2">
    <source>
        <dbReference type="ARBA" id="ARBA00006671"/>
    </source>
</evidence>
<reference evidence="7 8" key="1">
    <citation type="submission" date="2019-08" db="EMBL/GenBank/DDBJ databases">
        <title>Paraburkholderia sp. DCY113.</title>
        <authorList>
            <person name="Kang J."/>
        </authorList>
    </citation>
    <scope>NUCLEOTIDE SEQUENCE [LARGE SCALE GENOMIC DNA]</scope>
    <source>
        <strain evidence="7 8">DCY113</strain>
    </source>
</reference>
<dbReference type="InterPro" id="IPR000259">
    <property type="entry name" value="Adhesion_dom_fimbrial"/>
</dbReference>
<feature type="chain" id="PRO_5022691188" evidence="5">
    <location>
        <begin position="23"/>
        <end position="338"/>
    </location>
</feature>
<dbReference type="GO" id="GO:0043709">
    <property type="term" value="P:cell adhesion involved in single-species biofilm formation"/>
    <property type="evidence" value="ECO:0007669"/>
    <property type="project" value="TreeGrafter"/>
</dbReference>
<dbReference type="PANTHER" id="PTHR33420:SF12">
    <property type="entry name" value="FIMBRIN-LIKE PROTEIN FIMI-RELATED"/>
    <property type="match status" value="1"/>
</dbReference>
<keyword evidence="3 5" id="KW-0732">Signal</keyword>
<name>A0A5B0HA50_9BURK</name>
<evidence type="ECO:0000256" key="1">
    <source>
        <dbReference type="ARBA" id="ARBA00004561"/>
    </source>
</evidence>
<dbReference type="Pfam" id="PF00419">
    <property type="entry name" value="Fimbrial"/>
    <property type="match status" value="1"/>
</dbReference>
<dbReference type="PROSITE" id="PS51257">
    <property type="entry name" value="PROKAR_LIPOPROTEIN"/>
    <property type="match status" value="1"/>
</dbReference>
<sequence length="338" mass="34276">MKKLIQIFLGILIAACSSGVHAQCSPSGQIGIQVFAPTPPAINPGNSQPGTVLFSTVVNNSTAGITSIIACGQLTVSYTGTLGPYNTESTAIPGIGARFSWSGGPYGLGTGYLPQTTTSAPYGSAGSPANFKWSTGTITLELVQTGPLQPGNYSLGTNSIKLTSGQSSTFAQMSVLASGTTTALPIVVVQHPTCRVSTPSIQVPLGSVPLKSFSGVGSTSPVQPSFNISLSCTGGDTGVMTSVYTTLTDQTNPTNQSNTLSLSTSSTASGIGIQVLNGNTVISYGPDSSVVGNPNQWLAGSTGNGTFNIPLTARYVQTAPTVKPGTANGIATFTMSYQ</sequence>
<organism evidence="7 8">
    <name type="scientific">Paraburkholderia panacisoli</name>
    <dbReference type="NCBI Taxonomy" id="2603818"/>
    <lineage>
        <taxon>Bacteria</taxon>
        <taxon>Pseudomonadati</taxon>
        <taxon>Pseudomonadota</taxon>
        <taxon>Betaproteobacteria</taxon>
        <taxon>Burkholderiales</taxon>
        <taxon>Burkholderiaceae</taxon>
        <taxon>Paraburkholderia</taxon>
    </lineage>
</organism>
<dbReference type="SUPFAM" id="SSF49401">
    <property type="entry name" value="Bacterial adhesins"/>
    <property type="match status" value="1"/>
</dbReference>
<dbReference type="Gene3D" id="2.60.40.3310">
    <property type="match status" value="1"/>
</dbReference>
<accession>A0A5B0HA50</accession>
<keyword evidence="8" id="KW-1185">Reference proteome</keyword>
<evidence type="ECO:0000256" key="3">
    <source>
        <dbReference type="ARBA" id="ARBA00022729"/>
    </source>
</evidence>